<dbReference type="Pfam" id="PF13302">
    <property type="entry name" value="Acetyltransf_3"/>
    <property type="match status" value="1"/>
</dbReference>
<dbReference type="EMBL" id="BMPG01000001">
    <property type="protein sequence ID" value="GGL46376.1"/>
    <property type="molecule type" value="Genomic_DNA"/>
</dbReference>
<dbReference type="PANTHER" id="PTHR43441:SF11">
    <property type="entry name" value="RIBOSOMAL-PROTEIN-SERINE ACETYLTRANSFERASE"/>
    <property type="match status" value="1"/>
</dbReference>
<proteinExistence type="predicted"/>
<dbReference type="PANTHER" id="PTHR43441">
    <property type="entry name" value="RIBOSOMAL-PROTEIN-SERINE ACETYLTRANSFERASE"/>
    <property type="match status" value="1"/>
</dbReference>
<dbReference type="InterPro" id="IPR000182">
    <property type="entry name" value="GNAT_dom"/>
</dbReference>
<evidence type="ECO:0000313" key="2">
    <source>
        <dbReference type="EMBL" id="GGL46376.1"/>
    </source>
</evidence>
<dbReference type="Gene3D" id="3.40.630.30">
    <property type="match status" value="1"/>
</dbReference>
<reference evidence="2" key="2">
    <citation type="submission" date="2020-09" db="EMBL/GenBank/DDBJ databases">
        <authorList>
            <person name="Sun Q."/>
            <person name="Ohkuma M."/>
        </authorList>
    </citation>
    <scope>NUCLEOTIDE SEQUENCE</scope>
    <source>
        <strain evidence="2">JCM 19596</strain>
    </source>
</reference>
<dbReference type="RefSeq" id="WP_188974735.1">
    <property type="nucleotide sequence ID" value="NZ_BMPG01000001.1"/>
</dbReference>
<dbReference type="CDD" id="cd04301">
    <property type="entry name" value="NAT_SF"/>
    <property type="match status" value="1"/>
</dbReference>
<dbReference type="InterPro" id="IPR051908">
    <property type="entry name" value="Ribosomal_N-acetyltransferase"/>
</dbReference>
<comment type="caution">
    <text evidence="2">The sequence shown here is derived from an EMBL/GenBank/DDBJ whole genome shotgun (WGS) entry which is preliminary data.</text>
</comment>
<organism evidence="2 3">
    <name type="scientific">Halocalculus aciditolerans</name>
    <dbReference type="NCBI Taxonomy" id="1383812"/>
    <lineage>
        <taxon>Archaea</taxon>
        <taxon>Methanobacteriati</taxon>
        <taxon>Methanobacteriota</taxon>
        <taxon>Stenosarchaea group</taxon>
        <taxon>Halobacteria</taxon>
        <taxon>Halobacteriales</taxon>
        <taxon>Halobacteriaceae</taxon>
        <taxon>Halocalculus</taxon>
    </lineage>
</organism>
<gene>
    <name evidence="2" type="ORF">GCM10009039_00950</name>
</gene>
<dbReference type="AlphaFoldDB" id="A0A830FE61"/>
<dbReference type="GO" id="GO:0008999">
    <property type="term" value="F:protein-N-terminal-alanine acetyltransferase activity"/>
    <property type="evidence" value="ECO:0007669"/>
    <property type="project" value="TreeGrafter"/>
</dbReference>
<dbReference type="PROSITE" id="PS51186">
    <property type="entry name" value="GNAT"/>
    <property type="match status" value="1"/>
</dbReference>
<dbReference type="SUPFAM" id="SSF55729">
    <property type="entry name" value="Acyl-CoA N-acyltransferases (Nat)"/>
    <property type="match status" value="1"/>
</dbReference>
<evidence type="ECO:0000313" key="3">
    <source>
        <dbReference type="Proteomes" id="UP000607197"/>
    </source>
</evidence>
<reference evidence="2" key="1">
    <citation type="journal article" date="2014" name="Int. J. Syst. Evol. Microbiol.">
        <title>Complete genome sequence of Corynebacterium casei LMG S-19264T (=DSM 44701T), isolated from a smear-ripened cheese.</title>
        <authorList>
            <consortium name="US DOE Joint Genome Institute (JGI-PGF)"/>
            <person name="Walter F."/>
            <person name="Albersmeier A."/>
            <person name="Kalinowski J."/>
            <person name="Ruckert C."/>
        </authorList>
    </citation>
    <scope>NUCLEOTIDE SEQUENCE</scope>
    <source>
        <strain evidence="2">JCM 19596</strain>
    </source>
</reference>
<keyword evidence="3" id="KW-1185">Reference proteome</keyword>
<name>A0A830FE61_9EURY</name>
<dbReference type="OrthoDB" id="120213at2157"/>
<sequence length="208" mass="24125">MSHGLFPERIETERLVLERMGVAETDYFEFYDLVRREDWEASTAEMPWFRLENLGEVAEFVEVVDEQWRGRERARYLIRATEEAGELVGTASLLPEWDEKRAGSDIVLAKEYWGRGYGTERACAFVELAFEVLDLDAYYTTCAAGNERSKRMIESYVERYGGRHEGLLRQHSARPDGGVTDQHRFSIIREEYEAATESEETLACELAW</sequence>
<evidence type="ECO:0000259" key="1">
    <source>
        <dbReference type="PROSITE" id="PS51186"/>
    </source>
</evidence>
<dbReference type="GO" id="GO:1990189">
    <property type="term" value="F:protein N-terminal-serine acetyltransferase activity"/>
    <property type="evidence" value="ECO:0007669"/>
    <property type="project" value="TreeGrafter"/>
</dbReference>
<dbReference type="Proteomes" id="UP000607197">
    <property type="component" value="Unassembled WGS sequence"/>
</dbReference>
<dbReference type="InterPro" id="IPR016181">
    <property type="entry name" value="Acyl_CoA_acyltransferase"/>
</dbReference>
<feature type="domain" description="N-acetyltransferase" evidence="1">
    <location>
        <begin position="29"/>
        <end position="186"/>
    </location>
</feature>
<accession>A0A830FE61</accession>
<protein>
    <recommendedName>
        <fullName evidence="1">N-acetyltransferase domain-containing protein</fullName>
    </recommendedName>
</protein>
<dbReference type="GO" id="GO:0005737">
    <property type="term" value="C:cytoplasm"/>
    <property type="evidence" value="ECO:0007669"/>
    <property type="project" value="TreeGrafter"/>
</dbReference>